<evidence type="ECO:0000313" key="4">
    <source>
        <dbReference type="Proteomes" id="UP000077755"/>
    </source>
</evidence>
<proteinExistence type="inferred from homology"/>
<dbReference type="PANTHER" id="PTHR10291">
    <property type="entry name" value="DEHYDRODOLICHYL DIPHOSPHATE SYNTHASE FAMILY MEMBER"/>
    <property type="match status" value="1"/>
</dbReference>
<reference evidence="3" key="1">
    <citation type="journal article" date="2016" name="Nat. Genet.">
        <title>A high-quality carrot genome assembly provides new insights into carotenoid accumulation and asterid genome evolution.</title>
        <authorList>
            <person name="Iorizzo M."/>
            <person name="Ellison S."/>
            <person name="Senalik D."/>
            <person name="Zeng P."/>
            <person name="Satapoomin P."/>
            <person name="Huang J."/>
            <person name="Bowman M."/>
            <person name="Iovene M."/>
            <person name="Sanseverino W."/>
            <person name="Cavagnaro P."/>
            <person name="Yildiz M."/>
            <person name="Macko-Podgorni A."/>
            <person name="Moranska E."/>
            <person name="Grzebelus E."/>
            <person name="Grzebelus D."/>
            <person name="Ashrafi H."/>
            <person name="Zheng Z."/>
            <person name="Cheng S."/>
            <person name="Spooner D."/>
            <person name="Van Deynze A."/>
            <person name="Simon P."/>
        </authorList>
    </citation>
    <scope>NUCLEOTIDE SEQUENCE</scope>
    <source>
        <tissue evidence="3">Leaf</tissue>
    </source>
</reference>
<reference evidence="3" key="2">
    <citation type="submission" date="2022-03" db="EMBL/GenBank/DDBJ databases">
        <title>Draft title - Genomic analysis of global carrot germplasm unveils the trajectory of domestication and the origin of high carotenoid orange carrot.</title>
        <authorList>
            <person name="Iorizzo M."/>
            <person name="Ellison S."/>
            <person name="Senalik D."/>
            <person name="Macko-Podgorni A."/>
            <person name="Grzebelus D."/>
            <person name="Bostan H."/>
            <person name="Rolling W."/>
            <person name="Curaba J."/>
            <person name="Simon P."/>
        </authorList>
    </citation>
    <scope>NUCLEOTIDE SEQUENCE</scope>
    <source>
        <tissue evidence="3">Leaf</tissue>
    </source>
</reference>
<gene>
    <name evidence="3" type="ORF">DCAR_0103702</name>
</gene>
<keyword evidence="4" id="KW-1185">Reference proteome</keyword>
<name>A0AAF0WAE9_DAUCS</name>
<dbReference type="GO" id="GO:0009409">
    <property type="term" value="P:response to cold"/>
    <property type="evidence" value="ECO:0007669"/>
    <property type="project" value="TreeGrafter"/>
</dbReference>
<comment type="similarity">
    <text evidence="2">Belongs to the UPP synthase family.</text>
</comment>
<dbReference type="HAMAP" id="MF_01139">
    <property type="entry name" value="ISPT"/>
    <property type="match status" value="1"/>
</dbReference>
<dbReference type="SUPFAM" id="SSF64005">
    <property type="entry name" value="Undecaprenyl diphosphate synthase"/>
    <property type="match status" value="1"/>
</dbReference>
<dbReference type="Pfam" id="PF01255">
    <property type="entry name" value="Prenyltransf"/>
    <property type="match status" value="1"/>
</dbReference>
<accession>A0AAF0WAE9</accession>
<dbReference type="InterPro" id="IPR036424">
    <property type="entry name" value="UPP_synth-like_sf"/>
</dbReference>
<dbReference type="Gene3D" id="3.40.1180.10">
    <property type="entry name" value="Decaprenyl diphosphate synthase-like"/>
    <property type="match status" value="1"/>
</dbReference>
<evidence type="ECO:0000256" key="1">
    <source>
        <dbReference type="ARBA" id="ARBA00022679"/>
    </source>
</evidence>
<dbReference type="AlphaFoldDB" id="A0AAF0WAE9"/>
<dbReference type="NCBIfam" id="TIGR00055">
    <property type="entry name" value="uppS"/>
    <property type="match status" value="1"/>
</dbReference>
<dbReference type="InterPro" id="IPR001441">
    <property type="entry name" value="UPP_synth-like"/>
</dbReference>
<protein>
    <recommendedName>
        <fullName evidence="2">Alkyl transferase</fullName>
        <ecNumber evidence="2">2.5.1.-</ecNumber>
    </recommendedName>
</protein>
<evidence type="ECO:0000313" key="3">
    <source>
        <dbReference type="EMBL" id="WOG84518.1"/>
    </source>
</evidence>
<dbReference type="FunFam" id="3.40.1180.10:FF:000001">
    <property type="entry name" value="(2E,6E)-farnesyl-diphosphate-specific ditrans,polycis-undecaprenyl-diphosphate synthase"/>
    <property type="match status" value="1"/>
</dbReference>
<dbReference type="PANTHER" id="PTHR10291:SF45">
    <property type="entry name" value="ALKYL TRANSFERASE"/>
    <property type="match status" value="1"/>
</dbReference>
<dbReference type="GO" id="GO:0009668">
    <property type="term" value="P:plastid membrane organization"/>
    <property type="evidence" value="ECO:0007669"/>
    <property type="project" value="TreeGrafter"/>
</dbReference>
<dbReference type="GO" id="GO:0045547">
    <property type="term" value="F:ditrans,polycis-polyprenyl diphosphate synthase [(2E,6E)-farnesyl diphosphate specific] activity"/>
    <property type="evidence" value="ECO:0007669"/>
    <property type="project" value="TreeGrafter"/>
</dbReference>
<sequence length="305" mass="35176">MGSSYFVSAVPSLSPPLNYRSCTPTNSAGLRNSQFVTQRRVLMEATKRDVMHHDKQLEEEEHMLAAAGLRAEAMPKHVAVITDGHRRWARQRGHPVEYGHRTLEPVNAELCRLCCKFGIKVLTIYLFSTETWLRSQEETDSLMSLFEEAIRSNLEESIKHDIRISVIGDRTRLPQSLIEVINEAEEKTRAKSRLHLILGIGYGGQNDVIQACKKVFKKVKDGSIREEEINEKIFEQELQTSICTENPFPDLLIRAAGELRLSNFYLYQAAYAELYFTKAPYPDFKEEDMVMALKSYQQRRRRYGR</sequence>
<dbReference type="EMBL" id="CP093343">
    <property type="protein sequence ID" value="WOG84518.1"/>
    <property type="molecule type" value="Genomic_DNA"/>
</dbReference>
<dbReference type="Proteomes" id="UP000077755">
    <property type="component" value="Chromosome 1"/>
</dbReference>
<dbReference type="EC" id="2.5.1.-" evidence="2"/>
<dbReference type="CDD" id="cd00475">
    <property type="entry name" value="Cis_IPPS"/>
    <property type="match status" value="1"/>
</dbReference>
<dbReference type="GO" id="GO:0016094">
    <property type="term" value="P:polyprenol biosynthetic process"/>
    <property type="evidence" value="ECO:0007669"/>
    <property type="project" value="TreeGrafter"/>
</dbReference>
<dbReference type="GO" id="GO:0000287">
    <property type="term" value="F:magnesium ion binding"/>
    <property type="evidence" value="ECO:0007669"/>
    <property type="project" value="UniProtKB-ARBA"/>
</dbReference>
<evidence type="ECO:0000256" key="2">
    <source>
        <dbReference type="RuleBase" id="RU363018"/>
    </source>
</evidence>
<keyword evidence="1 2" id="KW-0808">Transferase</keyword>
<dbReference type="GO" id="GO:0009570">
    <property type="term" value="C:chloroplast stroma"/>
    <property type="evidence" value="ECO:0007669"/>
    <property type="project" value="TreeGrafter"/>
</dbReference>
<organism evidence="3 4">
    <name type="scientific">Daucus carota subsp. sativus</name>
    <name type="common">Carrot</name>
    <dbReference type="NCBI Taxonomy" id="79200"/>
    <lineage>
        <taxon>Eukaryota</taxon>
        <taxon>Viridiplantae</taxon>
        <taxon>Streptophyta</taxon>
        <taxon>Embryophyta</taxon>
        <taxon>Tracheophyta</taxon>
        <taxon>Spermatophyta</taxon>
        <taxon>Magnoliopsida</taxon>
        <taxon>eudicotyledons</taxon>
        <taxon>Gunneridae</taxon>
        <taxon>Pentapetalae</taxon>
        <taxon>asterids</taxon>
        <taxon>campanulids</taxon>
        <taxon>Apiales</taxon>
        <taxon>Apiaceae</taxon>
        <taxon>Apioideae</taxon>
        <taxon>Scandiceae</taxon>
        <taxon>Daucinae</taxon>
        <taxon>Daucus</taxon>
        <taxon>Daucus sect. Daucus</taxon>
    </lineage>
</organism>